<proteinExistence type="predicted"/>
<name>A0A426XRD5_ENSVE</name>
<organism evidence="1 2">
    <name type="scientific">Ensete ventricosum</name>
    <name type="common">Abyssinian banana</name>
    <name type="synonym">Musa ensete</name>
    <dbReference type="NCBI Taxonomy" id="4639"/>
    <lineage>
        <taxon>Eukaryota</taxon>
        <taxon>Viridiplantae</taxon>
        <taxon>Streptophyta</taxon>
        <taxon>Embryophyta</taxon>
        <taxon>Tracheophyta</taxon>
        <taxon>Spermatophyta</taxon>
        <taxon>Magnoliopsida</taxon>
        <taxon>Liliopsida</taxon>
        <taxon>Zingiberales</taxon>
        <taxon>Musaceae</taxon>
        <taxon>Ensete</taxon>
    </lineage>
</organism>
<reference evidence="1 2" key="1">
    <citation type="journal article" date="2014" name="Agronomy (Basel)">
        <title>A Draft Genome Sequence for Ensete ventricosum, the Drought-Tolerant Tree Against Hunger.</title>
        <authorList>
            <person name="Harrison J."/>
            <person name="Moore K.A."/>
            <person name="Paszkiewicz K."/>
            <person name="Jones T."/>
            <person name="Grant M."/>
            <person name="Ambacheew D."/>
            <person name="Muzemil S."/>
            <person name="Studholme D.J."/>
        </authorList>
    </citation>
    <scope>NUCLEOTIDE SEQUENCE [LARGE SCALE GENOMIC DNA]</scope>
</reference>
<sequence length="93" mass="10491">MSRGAREGRETSISIFGVIGRRGVRRRSKGACRIEGEEEVFDRGGGGRERERETGRWQADVLNARRLMEEAGDVGVGDWDNKQEKWGPRTLSN</sequence>
<dbReference type="Proteomes" id="UP000287651">
    <property type="component" value="Unassembled WGS sequence"/>
</dbReference>
<evidence type="ECO:0000313" key="1">
    <source>
        <dbReference type="EMBL" id="RRT42049.1"/>
    </source>
</evidence>
<protein>
    <submittedName>
        <fullName evidence="1">Uncharacterized protein</fullName>
    </submittedName>
</protein>
<gene>
    <name evidence="1" type="ORF">B296_00048887</name>
</gene>
<dbReference type="AlphaFoldDB" id="A0A426XRD5"/>
<comment type="caution">
    <text evidence="1">The sequence shown here is derived from an EMBL/GenBank/DDBJ whole genome shotgun (WGS) entry which is preliminary data.</text>
</comment>
<dbReference type="EMBL" id="AMZH03018113">
    <property type="protein sequence ID" value="RRT42049.1"/>
    <property type="molecule type" value="Genomic_DNA"/>
</dbReference>
<accession>A0A426XRD5</accession>
<evidence type="ECO:0000313" key="2">
    <source>
        <dbReference type="Proteomes" id="UP000287651"/>
    </source>
</evidence>